<keyword evidence="4" id="KW-1185">Reference proteome</keyword>
<dbReference type="Gene3D" id="3.40.50.2020">
    <property type="match status" value="1"/>
</dbReference>
<dbReference type="InterPro" id="IPR000836">
    <property type="entry name" value="PRTase_dom"/>
</dbReference>
<dbReference type="CDD" id="cd06223">
    <property type="entry name" value="PRTases_typeI"/>
    <property type="match status" value="1"/>
</dbReference>
<feature type="domain" description="Double zinc ribbon" evidence="2">
    <location>
        <begin position="10"/>
        <end position="68"/>
    </location>
</feature>
<comment type="similarity">
    <text evidence="1">Belongs to the ComF/GntX family.</text>
</comment>
<dbReference type="InterPro" id="IPR051910">
    <property type="entry name" value="ComF/GntX_DNA_util-trans"/>
</dbReference>
<name>A0ABY2QGF4_9SPHN</name>
<organism evidence="3 4">
    <name type="scientific">Sphingomonas olei</name>
    <dbReference type="NCBI Taxonomy" id="1886787"/>
    <lineage>
        <taxon>Bacteria</taxon>
        <taxon>Pseudomonadati</taxon>
        <taxon>Pseudomonadota</taxon>
        <taxon>Alphaproteobacteria</taxon>
        <taxon>Sphingomonadales</taxon>
        <taxon>Sphingomonadaceae</taxon>
        <taxon>Sphingomonas</taxon>
    </lineage>
</organism>
<proteinExistence type="inferred from homology"/>
<dbReference type="PANTHER" id="PTHR47505">
    <property type="entry name" value="DNA UTILIZATION PROTEIN YHGH"/>
    <property type="match status" value="1"/>
</dbReference>
<evidence type="ECO:0000313" key="3">
    <source>
        <dbReference type="EMBL" id="THG39544.1"/>
    </source>
</evidence>
<gene>
    <name evidence="3" type="ORF">E5988_10220</name>
</gene>
<dbReference type="RefSeq" id="WP_136451622.1">
    <property type="nucleotide sequence ID" value="NZ_SSTI01000007.1"/>
</dbReference>
<comment type="caution">
    <text evidence="3">The sequence shown here is derived from an EMBL/GenBank/DDBJ whole genome shotgun (WGS) entry which is preliminary data.</text>
</comment>
<dbReference type="Pfam" id="PF18912">
    <property type="entry name" value="DZR_2"/>
    <property type="match status" value="1"/>
</dbReference>
<dbReference type="Proteomes" id="UP000308038">
    <property type="component" value="Unassembled WGS sequence"/>
</dbReference>
<sequence length="241" mass="25591">MLAKLLQPVISLALPPRCAGCGAIADDDHRFCATCWGSLRFLGPPWCAACHAPMSYEPAPGTWCAPCLQSPPRHGGIDAAVAYGEVARGVALRLKYGGRAAFAETAARLMARHLAPDVDMLVPVPLHRWRLWSRGYNQAGLIATAVARLSGVRVDAQALVRHRATQALRGASGAERRRVVRGAFAVPPGARAKLAGKRIVLIDDVYTSGATTDACIATLRSAGAAHVAVLCWARVISDRDD</sequence>
<dbReference type="InterPro" id="IPR029057">
    <property type="entry name" value="PRTase-like"/>
</dbReference>
<evidence type="ECO:0000256" key="1">
    <source>
        <dbReference type="ARBA" id="ARBA00008007"/>
    </source>
</evidence>
<dbReference type="InterPro" id="IPR044005">
    <property type="entry name" value="DZR_2"/>
</dbReference>
<reference evidence="3 4" key="1">
    <citation type="submission" date="2019-04" db="EMBL/GenBank/DDBJ databases">
        <title>Microbes associate with the intestines of laboratory mice.</title>
        <authorList>
            <person name="Navarre W."/>
            <person name="Wong E."/>
            <person name="Huang K.C."/>
            <person name="Tropini C."/>
            <person name="Ng K."/>
            <person name="Yu B."/>
        </authorList>
    </citation>
    <scope>NUCLEOTIDE SEQUENCE [LARGE SCALE GENOMIC DNA]</scope>
    <source>
        <strain evidence="3 4">NM83_B4-11</strain>
    </source>
</reference>
<dbReference type="SUPFAM" id="SSF53271">
    <property type="entry name" value="PRTase-like"/>
    <property type="match status" value="1"/>
</dbReference>
<dbReference type="EMBL" id="SSTI01000007">
    <property type="protein sequence ID" value="THG39544.1"/>
    <property type="molecule type" value="Genomic_DNA"/>
</dbReference>
<evidence type="ECO:0000259" key="2">
    <source>
        <dbReference type="Pfam" id="PF18912"/>
    </source>
</evidence>
<dbReference type="PANTHER" id="PTHR47505:SF1">
    <property type="entry name" value="DNA UTILIZATION PROTEIN YHGH"/>
    <property type="match status" value="1"/>
</dbReference>
<evidence type="ECO:0000313" key="4">
    <source>
        <dbReference type="Proteomes" id="UP000308038"/>
    </source>
</evidence>
<accession>A0ABY2QGF4</accession>
<protein>
    <submittedName>
        <fullName evidence="3">ComF family protein</fullName>
    </submittedName>
</protein>